<dbReference type="PROSITE" id="PS51257">
    <property type="entry name" value="PROKAR_LIPOPROTEIN"/>
    <property type="match status" value="1"/>
</dbReference>
<sequence>MRAITTTSLGLGALVACAAAIPHSARRRFEPWVARQALVSDCRLNILTTEWTNCQQVLDAFSLTLSQFVALNPSVGSNCANFSSGTTYCARVSSPVPVSTDATCGAQVNWTNTCIGSQWGDCCSASGYIGNCQEGSCDGAPTVYSTDGRCGEGFADVACGGSFGSCCSNDGWCGSDADHCGVGNCQSGACAGSTATTSSLVPTATPGSLSPDGTCGFANRYVCSGSTYGSCCSAAGWCGSDEYHCSGSLGWY</sequence>
<evidence type="ECO:0000313" key="8">
    <source>
        <dbReference type="EMBL" id="OCK73888.1"/>
    </source>
</evidence>
<feature type="signal peptide" evidence="6">
    <location>
        <begin position="1"/>
        <end position="20"/>
    </location>
</feature>
<dbReference type="SMART" id="SM00270">
    <property type="entry name" value="ChtBD1"/>
    <property type="match status" value="2"/>
</dbReference>
<dbReference type="Gene3D" id="3.10.350.10">
    <property type="entry name" value="LysM domain"/>
    <property type="match status" value="1"/>
</dbReference>
<keyword evidence="3 5" id="KW-0147">Chitin-binding</keyword>
<proteinExistence type="predicted"/>
<gene>
    <name evidence="8" type="ORF">K432DRAFT_311836</name>
</gene>
<evidence type="ECO:0000256" key="3">
    <source>
        <dbReference type="ARBA" id="ARBA00022669"/>
    </source>
</evidence>
<dbReference type="Proteomes" id="UP000250266">
    <property type="component" value="Unassembled WGS sequence"/>
</dbReference>
<evidence type="ECO:0000256" key="4">
    <source>
        <dbReference type="ARBA" id="ARBA00023157"/>
    </source>
</evidence>
<comment type="caution">
    <text evidence="5">Lacks conserved residue(s) required for the propagation of feature annotation.</text>
</comment>
<evidence type="ECO:0000256" key="2">
    <source>
        <dbReference type="ARBA" id="ARBA00022525"/>
    </source>
</evidence>
<feature type="chain" id="PRO_5034746620" description="Chitin-binding type-1 domain-containing protein" evidence="6">
    <location>
        <begin position="21"/>
        <end position="252"/>
    </location>
</feature>
<dbReference type="PANTHER" id="PTHR47849">
    <property type="entry name" value="CHITIN-BINDING LECTIN 1"/>
    <property type="match status" value="1"/>
</dbReference>
<feature type="domain" description="Chitin-binding type-1" evidence="7">
    <location>
        <begin position="147"/>
        <end position="192"/>
    </location>
</feature>
<accession>A0A8E2DYF8</accession>
<keyword evidence="6" id="KW-0732">Signal</keyword>
<evidence type="ECO:0000313" key="9">
    <source>
        <dbReference type="Proteomes" id="UP000250266"/>
    </source>
</evidence>
<dbReference type="EMBL" id="KV745623">
    <property type="protein sequence ID" value="OCK73888.1"/>
    <property type="molecule type" value="Genomic_DNA"/>
</dbReference>
<evidence type="ECO:0000259" key="7">
    <source>
        <dbReference type="PROSITE" id="PS50941"/>
    </source>
</evidence>
<dbReference type="SUPFAM" id="SSF57016">
    <property type="entry name" value="Plant lectins/antimicrobial peptides"/>
    <property type="match status" value="1"/>
</dbReference>
<evidence type="ECO:0000256" key="5">
    <source>
        <dbReference type="PROSITE-ProRule" id="PRU00261"/>
    </source>
</evidence>
<dbReference type="InterPro" id="IPR000020">
    <property type="entry name" value="Anaphylatoxin/fibulin"/>
</dbReference>
<feature type="disulfide bond" evidence="5">
    <location>
        <begin position="166"/>
        <end position="180"/>
    </location>
</feature>
<dbReference type="InterPro" id="IPR036779">
    <property type="entry name" value="LysM_dom_sf"/>
</dbReference>
<dbReference type="PANTHER" id="PTHR47849:SF8">
    <property type="entry name" value="LECTIN"/>
    <property type="match status" value="1"/>
</dbReference>
<organism evidence="8 9">
    <name type="scientific">Lepidopterella palustris CBS 459.81</name>
    <dbReference type="NCBI Taxonomy" id="1314670"/>
    <lineage>
        <taxon>Eukaryota</taxon>
        <taxon>Fungi</taxon>
        <taxon>Dikarya</taxon>
        <taxon>Ascomycota</taxon>
        <taxon>Pezizomycotina</taxon>
        <taxon>Dothideomycetes</taxon>
        <taxon>Pleosporomycetidae</taxon>
        <taxon>Mytilinidiales</taxon>
        <taxon>Argynnaceae</taxon>
        <taxon>Lepidopterella</taxon>
    </lineage>
</organism>
<dbReference type="PROSITE" id="PS01177">
    <property type="entry name" value="ANAPHYLATOXIN_1"/>
    <property type="match status" value="1"/>
</dbReference>
<dbReference type="OrthoDB" id="1193027at2759"/>
<dbReference type="GO" id="GO:0005576">
    <property type="term" value="C:extracellular region"/>
    <property type="evidence" value="ECO:0007669"/>
    <property type="project" value="UniProtKB-SubCell"/>
</dbReference>
<reference evidence="8 9" key="1">
    <citation type="journal article" date="2016" name="Nat. Commun.">
        <title>Ectomycorrhizal ecology is imprinted in the genome of the dominant symbiotic fungus Cenococcum geophilum.</title>
        <authorList>
            <consortium name="DOE Joint Genome Institute"/>
            <person name="Peter M."/>
            <person name="Kohler A."/>
            <person name="Ohm R.A."/>
            <person name="Kuo A."/>
            <person name="Krutzmann J."/>
            <person name="Morin E."/>
            <person name="Arend M."/>
            <person name="Barry K.W."/>
            <person name="Binder M."/>
            <person name="Choi C."/>
            <person name="Clum A."/>
            <person name="Copeland A."/>
            <person name="Grisel N."/>
            <person name="Haridas S."/>
            <person name="Kipfer T."/>
            <person name="LaButti K."/>
            <person name="Lindquist E."/>
            <person name="Lipzen A."/>
            <person name="Maire R."/>
            <person name="Meier B."/>
            <person name="Mihaltcheva S."/>
            <person name="Molinier V."/>
            <person name="Murat C."/>
            <person name="Poggeler S."/>
            <person name="Quandt C.A."/>
            <person name="Sperisen C."/>
            <person name="Tritt A."/>
            <person name="Tisserant E."/>
            <person name="Crous P.W."/>
            <person name="Henrissat B."/>
            <person name="Nehls U."/>
            <person name="Egli S."/>
            <person name="Spatafora J.W."/>
            <person name="Grigoriev I.V."/>
            <person name="Martin F.M."/>
        </authorList>
    </citation>
    <scope>NUCLEOTIDE SEQUENCE [LARGE SCALE GENOMIC DNA]</scope>
    <source>
        <strain evidence="8 9">CBS 459.81</strain>
    </source>
</reference>
<dbReference type="AlphaFoldDB" id="A0A8E2DYF8"/>
<keyword evidence="4 5" id="KW-1015">Disulfide bond</keyword>
<evidence type="ECO:0000256" key="6">
    <source>
        <dbReference type="SAM" id="SignalP"/>
    </source>
</evidence>
<protein>
    <recommendedName>
        <fullName evidence="7">Chitin-binding type-1 domain-containing protein</fullName>
    </recommendedName>
</protein>
<comment type="subcellular location">
    <subcellularLocation>
        <location evidence="1">Secreted</location>
    </subcellularLocation>
</comment>
<keyword evidence="9" id="KW-1185">Reference proteome</keyword>
<dbReference type="GO" id="GO:0008061">
    <property type="term" value="F:chitin binding"/>
    <property type="evidence" value="ECO:0007669"/>
    <property type="project" value="UniProtKB-UniRule"/>
</dbReference>
<dbReference type="Gene3D" id="3.30.60.10">
    <property type="entry name" value="Endochitinase-like"/>
    <property type="match status" value="1"/>
</dbReference>
<dbReference type="InterPro" id="IPR036861">
    <property type="entry name" value="Endochitinase-like_sf"/>
</dbReference>
<keyword evidence="2" id="KW-0964">Secreted</keyword>
<name>A0A8E2DYF8_9PEZI</name>
<dbReference type="PROSITE" id="PS50941">
    <property type="entry name" value="CHIT_BIND_I_2"/>
    <property type="match status" value="1"/>
</dbReference>
<dbReference type="InterPro" id="IPR001002">
    <property type="entry name" value="Chitin-bd_1"/>
</dbReference>
<evidence type="ECO:0000256" key="1">
    <source>
        <dbReference type="ARBA" id="ARBA00004613"/>
    </source>
</evidence>